<name>A0AAD9M8J0_9PEZI</name>
<proteinExistence type="predicted"/>
<organism evidence="1 2">
    <name type="scientific">Colletotrichum zoysiae</name>
    <dbReference type="NCBI Taxonomy" id="1216348"/>
    <lineage>
        <taxon>Eukaryota</taxon>
        <taxon>Fungi</taxon>
        <taxon>Dikarya</taxon>
        <taxon>Ascomycota</taxon>
        <taxon>Pezizomycotina</taxon>
        <taxon>Sordariomycetes</taxon>
        <taxon>Hypocreomycetidae</taxon>
        <taxon>Glomerellales</taxon>
        <taxon>Glomerellaceae</taxon>
        <taxon>Colletotrichum</taxon>
        <taxon>Colletotrichum graminicola species complex</taxon>
    </lineage>
</organism>
<evidence type="ECO:0000313" key="1">
    <source>
        <dbReference type="EMBL" id="KAK2032728.1"/>
    </source>
</evidence>
<accession>A0AAD9M8J0</accession>
<dbReference type="EMBL" id="MU842828">
    <property type="protein sequence ID" value="KAK2032728.1"/>
    <property type="molecule type" value="Genomic_DNA"/>
</dbReference>
<sequence length="51" mass="5718">MPREQVLHSLQQWAAKIQHVAPRKPDGDLMGGLQPIGRRPPLLGIILRSKL</sequence>
<gene>
    <name evidence="1" type="ORF">LX32DRAFT_636050</name>
</gene>
<protein>
    <submittedName>
        <fullName evidence="1">Uncharacterized protein</fullName>
    </submittedName>
</protein>
<reference evidence="1" key="1">
    <citation type="submission" date="2021-06" db="EMBL/GenBank/DDBJ databases">
        <title>Comparative genomics, transcriptomics and evolutionary studies reveal genomic signatures of adaptation to plant cell wall in hemibiotrophic fungi.</title>
        <authorList>
            <consortium name="DOE Joint Genome Institute"/>
            <person name="Baroncelli R."/>
            <person name="Diaz J.F."/>
            <person name="Benocci T."/>
            <person name="Peng M."/>
            <person name="Battaglia E."/>
            <person name="Haridas S."/>
            <person name="Andreopoulos W."/>
            <person name="Labutti K."/>
            <person name="Pangilinan J."/>
            <person name="Floch G.L."/>
            <person name="Makela M.R."/>
            <person name="Henrissat B."/>
            <person name="Grigoriev I.V."/>
            <person name="Crouch J.A."/>
            <person name="De Vries R.P."/>
            <person name="Sukno S.A."/>
            <person name="Thon M.R."/>
        </authorList>
    </citation>
    <scope>NUCLEOTIDE SEQUENCE</scope>
    <source>
        <strain evidence="1">MAFF235873</strain>
    </source>
</reference>
<keyword evidence="2" id="KW-1185">Reference proteome</keyword>
<dbReference type="AlphaFoldDB" id="A0AAD9M8J0"/>
<dbReference type="Proteomes" id="UP001232148">
    <property type="component" value="Unassembled WGS sequence"/>
</dbReference>
<evidence type="ECO:0000313" key="2">
    <source>
        <dbReference type="Proteomes" id="UP001232148"/>
    </source>
</evidence>
<comment type="caution">
    <text evidence="1">The sequence shown here is derived from an EMBL/GenBank/DDBJ whole genome shotgun (WGS) entry which is preliminary data.</text>
</comment>